<keyword evidence="2" id="KW-1185">Reference proteome</keyword>
<dbReference type="PATRIC" id="fig|748449.3.peg.68"/>
<gene>
    <name evidence="1" type="ordered locus">Halha_0082</name>
</gene>
<dbReference type="PANTHER" id="PTHR40026">
    <property type="entry name" value="PROTEIN VEG"/>
    <property type="match status" value="1"/>
</dbReference>
<evidence type="ECO:0008006" key="3">
    <source>
        <dbReference type="Google" id="ProtNLM"/>
    </source>
</evidence>
<proteinExistence type="predicted"/>
<protein>
    <recommendedName>
        <fullName evidence="3">Veg protein</fullName>
    </recommendedName>
</protein>
<dbReference type="eggNOG" id="COG4466">
    <property type="taxonomic scope" value="Bacteria"/>
</dbReference>
<sequence length="89" mass="10147">MGDNNILKQIKSDLDSFVGQEVKLKANQGRRKIIERQGVLESTYPKVFVVKVEGNQTPRRMSYSYADVLTETVEIEIKKNQMKIGCITV</sequence>
<dbReference type="Pfam" id="PF06257">
    <property type="entry name" value="VEG"/>
    <property type="match status" value="1"/>
</dbReference>
<dbReference type="HOGENOM" id="CLU_153735_1_0_9"/>
<dbReference type="Gene3D" id="2.30.30.100">
    <property type="match status" value="1"/>
</dbReference>
<dbReference type="Proteomes" id="UP000010880">
    <property type="component" value="Chromosome"/>
</dbReference>
<accession>L0K492</accession>
<dbReference type="KEGG" id="hhl:Halha_0082"/>
<dbReference type="PIRSF" id="PIRSF037257">
    <property type="entry name" value="DUF1021"/>
    <property type="match status" value="1"/>
</dbReference>
<evidence type="ECO:0000313" key="1">
    <source>
        <dbReference type="EMBL" id="AGB40102.1"/>
    </source>
</evidence>
<dbReference type="PANTHER" id="PTHR40026:SF1">
    <property type="entry name" value="PROTEIN VEG"/>
    <property type="match status" value="1"/>
</dbReference>
<dbReference type="AlphaFoldDB" id="L0K492"/>
<organism evidence="1 2">
    <name type="scientific">Halobacteroides halobius (strain ATCC 35273 / DSM 5150 / MD-1)</name>
    <dbReference type="NCBI Taxonomy" id="748449"/>
    <lineage>
        <taxon>Bacteria</taxon>
        <taxon>Bacillati</taxon>
        <taxon>Bacillota</taxon>
        <taxon>Clostridia</taxon>
        <taxon>Halanaerobiales</taxon>
        <taxon>Halobacteroidaceae</taxon>
        <taxon>Halobacteroides</taxon>
    </lineage>
</organism>
<dbReference type="STRING" id="748449.Halha_0082"/>
<dbReference type="OrthoDB" id="5469at2"/>
<dbReference type="RefSeq" id="WP_015325830.1">
    <property type="nucleotide sequence ID" value="NC_019978.1"/>
</dbReference>
<dbReference type="GO" id="GO:0006355">
    <property type="term" value="P:regulation of DNA-templated transcription"/>
    <property type="evidence" value="ECO:0007669"/>
    <property type="project" value="InterPro"/>
</dbReference>
<reference evidence="2" key="1">
    <citation type="submission" date="2012-02" db="EMBL/GenBank/DDBJ databases">
        <title>The complete genome of Halobacteroides halobius DSM 5150.</title>
        <authorList>
            <person name="Lucas S."/>
            <person name="Copeland A."/>
            <person name="Lapidus A."/>
            <person name="Glavina del Rio T."/>
            <person name="Dalin E."/>
            <person name="Tice H."/>
            <person name="Bruce D."/>
            <person name="Goodwin L."/>
            <person name="Pitluck S."/>
            <person name="Peters L."/>
            <person name="Mikhailova N."/>
            <person name="Gu W."/>
            <person name="Kyrpides N."/>
            <person name="Mavromatis K."/>
            <person name="Ivanova N."/>
            <person name="Brettin T."/>
            <person name="Detter J.C."/>
            <person name="Han C."/>
            <person name="Larimer F."/>
            <person name="Land M."/>
            <person name="Hauser L."/>
            <person name="Markowitz V."/>
            <person name="Cheng J.-F."/>
            <person name="Hugenholtz P."/>
            <person name="Woyke T."/>
            <person name="Wu D."/>
            <person name="Tindall B."/>
            <person name="Pomrenke H."/>
            <person name="Brambilla E."/>
            <person name="Klenk H.-P."/>
            <person name="Eisen J.A."/>
        </authorList>
    </citation>
    <scope>NUCLEOTIDE SEQUENCE [LARGE SCALE GENOMIC DNA]</scope>
    <source>
        <strain evidence="2">ATCC 35273 / DSM 5150 / MD-1</strain>
    </source>
</reference>
<dbReference type="InterPro" id="IPR009366">
    <property type="entry name" value="Protein_Veg"/>
</dbReference>
<evidence type="ECO:0000313" key="2">
    <source>
        <dbReference type="Proteomes" id="UP000010880"/>
    </source>
</evidence>
<dbReference type="EMBL" id="CP003359">
    <property type="protein sequence ID" value="AGB40102.1"/>
    <property type="molecule type" value="Genomic_DNA"/>
</dbReference>
<name>L0K492_HALHC</name>